<protein>
    <recommendedName>
        <fullName evidence="4">Secreted protein</fullName>
    </recommendedName>
</protein>
<dbReference type="PRINTS" id="PR02045">
    <property type="entry name" value="F138DOMAIN"/>
</dbReference>
<dbReference type="Ensembl" id="ENSPANT00000076917.1">
    <property type="protein sequence ID" value="ENSPANP00000059008.1"/>
    <property type="gene ID" value="ENSPANG00000047294.1"/>
</dbReference>
<name>A0A8I5NUB2_PAPAN</name>
<reference evidence="2" key="3">
    <citation type="submission" date="2025-09" db="UniProtKB">
        <authorList>
            <consortium name="Ensembl"/>
        </authorList>
    </citation>
    <scope>IDENTIFICATION</scope>
</reference>
<keyword evidence="1" id="KW-0732">Signal</keyword>
<sequence>FTFFFFFFLFFFFFETESGSVAQAGVQWPDLSSLQAPPPGFTPSLALPPRLEYSGRISAHCKLRLPGSRHSPASASRVAGTTGARLRARLVFCIFLVETGFHHVSQDGLDLLTS</sequence>
<feature type="signal peptide" evidence="1">
    <location>
        <begin position="1"/>
        <end position="18"/>
    </location>
</feature>
<accession>A0A8I5NUB2</accession>
<reference evidence="2 3" key="1">
    <citation type="submission" date="2012-03" db="EMBL/GenBank/DDBJ databases">
        <title>Whole Genome Assembly of Papio anubis.</title>
        <authorList>
            <person name="Liu Y.L."/>
            <person name="Abraham K.A."/>
            <person name="Akbar H.A."/>
            <person name="Ali S.A."/>
            <person name="Anosike U.A."/>
            <person name="Aqrawi P.A."/>
            <person name="Arias F.A."/>
            <person name="Attaway T.A."/>
            <person name="Awwad R.A."/>
            <person name="Babu C.B."/>
            <person name="Bandaranaike D.B."/>
            <person name="Battles P.B."/>
            <person name="Bell A.B."/>
            <person name="Beltran B.B."/>
            <person name="Berhane-Mersha D.B."/>
            <person name="Bess C.B."/>
            <person name="Bickham C.B."/>
            <person name="Bolden T.B."/>
            <person name="Carter K.C."/>
            <person name="Chau D.C."/>
            <person name="Chavez A.C."/>
            <person name="Clerc-Blankenburg K.C."/>
            <person name="Coyle M.C."/>
            <person name="Dao M.D."/>
            <person name="Davila M.L.D."/>
            <person name="Davy-Carroll L.D."/>
            <person name="Denson S.D."/>
            <person name="Dinh H.D."/>
            <person name="Fernandez S.F."/>
            <person name="Fernando P.F."/>
            <person name="Forbes L.F."/>
            <person name="Francis C.F."/>
            <person name="Francisco L.F."/>
            <person name="Fu Q.F."/>
            <person name="Garcia-Iii R.G."/>
            <person name="Garrett T.G."/>
            <person name="Gross S.G."/>
            <person name="Gubbala S.G."/>
            <person name="Hirani K.H."/>
            <person name="Hogues M.H."/>
            <person name="Hollins B.H."/>
            <person name="Jackson L.J."/>
            <person name="Javaid M.J."/>
            <person name="Jhangiani S.J."/>
            <person name="Johnson A.J."/>
            <person name="Johnson B.J."/>
            <person name="Jones J.J."/>
            <person name="Joshi V.J."/>
            <person name="Kalu J.K."/>
            <person name="Khan N.K."/>
            <person name="Korchina V.K."/>
            <person name="Kovar C.K."/>
            <person name="Lago L.L."/>
            <person name="Lara F.L."/>
            <person name="Le T.-K.L."/>
            <person name="Lee S.L."/>
            <person name="Legall-Iii F.L."/>
            <person name="Lemon S.L."/>
            <person name="Liu J.L."/>
            <person name="Liu Y.-S.L."/>
            <person name="Liyanage D.L."/>
            <person name="Lopez J.L."/>
            <person name="Lorensuhewa L.L."/>
            <person name="Mata R.M."/>
            <person name="Mathew T.M."/>
            <person name="Mercado C.M."/>
            <person name="Mercado I.M."/>
            <person name="Morales K.M."/>
            <person name="Morgan M.M."/>
            <person name="Munidasa M.M."/>
            <person name="Ngo D.N."/>
            <person name="Nguyen L.N."/>
            <person name="Nguyen T.N."/>
            <person name="Nguyen N.N."/>
            <person name="Obregon M.O."/>
            <person name="Okwuonu G.O."/>
            <person name="Ongeri F.O."/>
            <person name="Onwere C.O."/>
            <person name="Osifeso I.O."/>
            <person name="Parra A.P."/>
            <person name="Patil S.P."/>
            <person name="Perez A.P."/>
            <person name="Perez Y.P."/>
            <person name="Pham C.P."/>
            <person name="Pu L.-L.P."/>
            <person name="Puazo M.P."/>
            <person name="Quiroz J.Q."/>
            <person name="Rouhana J.R."/>
            <person name="Ruiz M.R."/>
            <person name="Ruiz S.-J.R."/>
            <person name="Saada N.S."/>
            <person name="Santibanez J.S."/>
            <person name="Scheel M.S."/>
            <person name="Schneider B.S."/>
            <person name="Simmons D.S."/>
            <person name="Sisson I.S."/>
            <person name="Tang L.-Y.T."/>
            <person name="Thornton R.T."/>
            <person name="Tisius J.T."/>
            <person name="Toledanes G.T."/>
            <person name="Trejos Z.T."/>
            <person name="Usmani K.U."/>
            <person name="Varghese R.V."/>
            <person name="Vattathil S.V."/>
            <person name="Vee V.V."/>
            <person name="Walker D.W."/>
            <person name="Weissenberger G.W."/>
            <person name="White C.W."/>
            <person name="Williams A.W."/>
            <person name="Woodworth J.W."/>
            <person name="Wright R.W."/>
            <person name="Zhu Y.Z."/>
            <person name="Han Y.H."/>
            <person name="Newsham I.N."/>
            <person name="Nazareth L.N."/>
            <person name="Worley K.W."/>
            <person name="Muzny D.M."/>
            <person name="Rogers J.R."/>
            <person name="Gibbs R.G."/>
        </authorList>
    </citation>
    <scope>NUCLEOTIDE SEQUENCE [LARGE SCALE GENOMIC DNA]</scope>
</reference>
<dbReference type="PANTHER" id="PTHR12138:SF75">
    <property type="entry name" value="SECRETED PROTEIN"/>
    <property type="match status" value="1"/>
</dbReference>
<evidence type="ECO:0000256" key="1">
    <source>
        <dbReference type="SAM" id="SignalP"/>
    </source>
</evidence>
<dbReference type="PANTHER" id="PTHR12138">
    <property type="entry name" value="PRIMATE-EXPANDED PROTEIN FAMILY"/>
    <property type="match status" value="1"/>
</dbReference>
<evidence type="ECO:0000313" key="2">
    <source>
        <dbReference type="Ensembl" id="ENSPANP00000059008.1"/>
    </source>
</evidence>
<proteinExistence type="predicted"/>
<organism evidence="2 3">
    <name type="scientific">Papio anubis</name>
    <name type="common">Olive baboon</name>
    <dbReference type="NCBI Taxonomy" id="9555"/>
    <lineage>
        <taxon>Eukaryota</taxon>
        <taxon>Metazoa</taxon>
        <taxon>Chordata</taxon>
        <taxon>Craniata</taxon>
        <taxon>Vertebrata</taxon>
        <taxon>Euteleostomi</taxon>
        <taxon>Mammalia</taxon>
        <taxon>Eutheria</taxon>
        <taxon>Euarchontoglires</taxon>
        <taxon>Primates</taxon>
        <taxon>Haplorrhini</taxon>
        <taxon>Catarrhini</taxon>
        <taxon>Cercopithecidae</taxon>
        <taxon>Cercopithecinae</taxon>
        <taxon>Papio</taxon>
    </lineage>
</organism>
<dbReference type="AlphaFoldDB" id="A0A8I5NUB2"/>
<dbReference type="Proteomes" id="UP000028761">
    <property type="component" value="Chromosome 11"/>
</dbReference>
<evidence type="ECO:0000313" key="3">
    <source>
        <dbReference type="Proteomes" id="UP000028761"/>
    </source>
</evidence>
<dbReference type="GeneTree" id="ENSGT00940000163505"/>
<feature type="chain" id="PRO_5035149923" description="Secreted protein" evidence="1">
    <location>
        <begin position="19"/>
        <end position="114"/>
    </location>
</feature>
<keyword evidence="3" id="KW-1185">Reference proteome</keyword>
<reference evidence="2" key="2">
    <citation type="submission" date="2025-08" db="UniProtKB">
        <authorList>
            <consortium name="Ensembl"/>
        </authorList>
    </citation>
    <scope>IDENTIFICATION</scope>
</reference>
<evidence type="ECO:0008006" key="4">
    <source>
        <dbReference type="Google" id="ProtNLM"/>
    </source>
</evidence>